<dbReference type="AlphaFoldDB" id="A0A7J7IER6"/>
<dbReference type="PANTHER" id="PTHR21433">
    <property type="entry name" value="TRANSMEMBRANE PROTEIN INDUCED BY TUMOR NECROSIS FACTOR ALPHA"/>
    <property type="match status" value="1"/>
</dbReference>
<keyword evidence="5 7" id="KW-0472">Membrane</keyword>
<keyword evidence="4 7" id="KW-1133">Transmembrane helix</keyword>
<evidence type="ECO:0000256" key="5">
    <source>
        <dbReference type="ARBA" id="ARBA00023136"/>
    </source>
</evidence>
<dbReference type="OrthoDB" id="2015098at2759"/>
<dbReference type="GO" id="GO:0016020">
    <property type="term" value="C:membrane"/>
    <property type="evidence" value="ECO:0007669"/>
    <property type="project" value="UniProtKB-SubCell"/>
</dbReference>
<dbReference type="PANTHER" id="PTHR21433:SF0">
    <property type="entry name" value="TRANSMEMBRANE PROTEIN 120 HOMOLOG"/>
    <property type="match status" value="1"/>
</dbReference>
<name>A0A7J7IER6_9RHOD</name>
<feature type="transmembrane region" description="Helical" evidence="7">
    <location>
        <begin position="352"/>
        <end position="374"/>
    </location>
</feature>
<evidence type="ECO:0000256" key="2">
    <source>
        <dbReference type="ARBA" id="ARBA00009700"/>
    </source>
</evidence>
<reference evidence="8 9" key="1">
    <citation type="journal article" date="2020" name="J. Phycol.">
        <title>Comparative genome analysis reveals Cyanidiococcus gen. nov., a new extremophilic red algal genus sister to Cyanidioschyzon (Cyanidioschyzonaceae, Rhodophyta).</title>
        <authorList>
            <person name="Liu S.-L."/>
            <person name="Chiang Y.-R."/>
            <person name="Yoon H.S."/>
            <person name="Fu H.-Y."/>
        </authorList>
    </citation>
    <scope>NUCLEOTIDE SEQUENCE [LARGE SCALE GENOMIC DNA]</scope>
    <source>
        <strain evidence="8 9">THAL066</strain>
    </source>
</reference>
<accession>A0A7J7IER6</accession>
<dbReference type="EMBL" id="VWRR01000014">
    <property type="protein sequence ID" value="KAF6001606.1"/>
    <property type="molecule type" value="Genomic_DNA"/>
</dbReference>
<sequence length="390" mass="43338">MVVQVGASQGLSAEQRPALSRENAAGASQDGVRTTLGLAAAGASATTQSANQVAEPSSADSELLELERTNTELEKLAGDFGSLADRYTKLQQQLGQLATKQQKRLGYLERTIAERRCGPREDAGGHQETKASIERSKKLLRERVDPLLPSDGGWFVRLFLGTINVRFMDKRTRLTFKREYEQFKQHTAPALVIASVICLVWTSSRWPSLLLQLFIAYYYSALALRESVLVANGSNIRRWWRLHHYLSLILAVVVLTWPDGEAYAEFRGEIHFLGLYLSLLQILQARYQMSRLYTLRSLGKAGELDVANTDSPAQLHWGANMSLLLPAILVGHALQAWTAVRAFQVYFKYPRVAQALLGGMITLITCIGNVVTTIRTLRAKAVKPSGEPLR</sequence>
<keyword evidence="9" id="KW-1185">Reference proteome</keyword>
<evidence type="ECO:0000313" key="8">
    <source>
        <dbReference type="EMBL" id="KAF6001606.1"/>
    </source>
</evidence>
<dbReference type="Pfam" id="PF07851">
    <property type="entry name" value="TMEM120A-B"/>
    <property type="match status" value="1"/>
</dbReference>
<comment type="similarity">
    <text evidence="2">Belongs to the TMEM120 family.</text>
</comment>
<dbReference type="Proteomes" id="UP000530660">
    <property type="component" value="Unassembled WGS sequence"/>
</dbReference>
<dbReference type="InterPro" id="IPR012926">
    <property type="entry name" value="TMEM120A/B"/>
</dbReference>
<organism evidence="8 9">
    <name type="scientific">Cyanidiococcus yangmingshanensis</name>
    <dbReference type="NCBI Taxonomy" id="2690220"/>
    <lineage>
        <taxon>Eukaryota</taxon>
        <taxon>Rhodophyta</taxon>
        <taxon>Bangiophyceae</taxon>
        <taxon>Cyanidiales</taxon>
        <taxon>Cyanidiaceae</taxon>
        <taxon>Cyanidiococcus</taxon>
    </lineage>
</organism>
<evidence type="ECO:0008006" key="10">
    <source>
        <dbReference type="Google" id="ProtNLM"/>
    </source>
</evidence>
<evidence type="ECO:0000256" key="1">
    <source>
        <dbReference type="ARBA" id="ARBA00004141"/>
    </source>
</evidence>
<keyword evidence="3 7" id="KW-0812">Transmembrane</keyword>
<evidence type="ECO:0000256" key="4">
    <source>
        <dbReference type="ARBA" id="ARBA00022989"/>
    </source>
</evidence>
<evidence type="ECO:0000256" key="6">
    <source>
        <dbReference type="SAM" id="MobiDB-lite"/>
    </source>
</evidence>
<evidence type="ECO:0000313" key="9">
    <source>
        <dbReference type="Proteomes" id="UP000530660"/>
    </source>
</evidence>
<comment type="caution">
    <text evidence="8">The sequence shown here is derived from an EMBL/GenBank/DDBJ whole genome shotgun (WGS) entry which is preliminary data.</text>
</comment>
<feature type="compositionally biased region" description="Polar residues" evidence="6">
    <location>
        <begin position="1"/>
        <end position="12"/>
    </location>
</feature>
<evidence type="ECO:0000256" key="7">
    <source>
        <dbReference type="SAM" id="Phobius"/>
    </source>
</evidence>
<evidence type="ECO:0000256" key="3">
    <source>
        <dbReference type="ARBA" id="ARBA00022692"/>
    </source>
</evidence>
<gene>
    <name evidence="8" type="ORF">F1559_004113</name>
</gene>
<comment type="subcellular location">
    <subcellularLocation>
        <location evidence="1">Membrane</location>
        <topology evidence="1">Multi-pass membrane protein</topology>
    </subcellularLocation>
</comment>
<proteinExistence type="inferred from homology"/>
<feature type="region of interest" description="Disordered" evidence="6">
    <location>
        <begin position="1"/>
        <end position="31"/>
    </location>
</feature>
<protein>
    <recommendedName>
        <fullName evidence="10">Transmembrane protein 120A</fullName>
    </recommendedName>
</protein>